<protein>
    <submittedName>
        <fullName evidence="1">Uncharacterized protein</fullName>
    </submittedName>
</protein>
<dbReference type="AlphaFoldDB" id="A0A8J2KSG9"/>
<dbReference type="Proteomes" id="UP000708208">
    <property type="component" value="Unassembled WGS sequence"/>
</dbReference>
<proteinExistence type="predicted"/>
<dbReference type="EMBL" id="CAJVCH010428366">
    <property type="protein sequence ID" value="CAG7818702.1"/>
    <property type="molecule type" value="Genomic_DNA"/>
</dbReference>
<reference evidence="1" key="1">
    <citation type="submission" date="2021-06" db="EMBL/GenBank/DDBJ databases">
        <authorList>
            <person name="Hodson N. C."/>
            <person name="Mongue J. A."/>
            <person name="Jaron S. K."/>
        </authorList>
    </citation>
    <scope>NUCLEOTIDE SEQUENCE</scope>
</reference>
<comment type="caution">
    <text evidence="1">The sequence shown here is derived from an EMBL/GenBank/DDBJ whole genome shotgun (WGS) entry which is preliminary data.</text>
</comment>
<gene>
    <name evidence="1" type="ORF">AFUS01_LOCUS29187</name>
</gene>
<evidence type="ECO:0000313" key="2">
    <source>
        <dbReference type="Proteomes" id="UP000708208"/>
    </source>
</evidence>
<accession>A0A8J2KSG9</accession>
<evidence type="ECO:0000313" key="1">
    <source>
        <dbReference type="EMBL" id="CAG7818702.1"/>
    </source>
</evidence>
<sequence>HLKHSGNHTIAPMLQVFWLHSPTSSPLLPHWTVEWDGLESTIYIRPNRKFL</sequence>
<name>A0A8J2KSG9_9HEXA</name>
<feature type="non-terminal residue" evidence="1">
    <location>
        <position position="1"/>
    </location>
</feature>
<organism evidence="1 2">
    <name type="scientific">Allacma fusca</name>
    <dbReference type="NCBI Taxonomy" id="39272"/>
    <lineage>
        <taxon>Eukaryota</taxon>
        <taxon>Metazoa</taxon>
        <taxon>Ecdysozoa</taxon>
        <taxon>Arthropoda</taxon>
        <taxon>Hexapoda</taxon>
        <taxon>Collembola</taxon>
        <taxon>Symphypleona</taxon>
        <taxon>Sminthuridae</taxon>
        <taxon>Allacma</taxon>
    </lineage>
</organism>
<keyword evidence="2" id="KW-1185">Reference proteome</keyword>